<dbReference type="SUPFAM" id="SSF53474">
    <property type="entry name" value="alpha/beta-Hydrolases"/>
    <property type="match status" value="1"/>
</dbReference>
<dbReference type="OrthoDB" id="9146575at2"/>
<protein>
    <submittedName>
        <fullName evidence="1">Alpha/beta hydrolase</fullName>
    </submittedName>
</protein>
<dbReference type="AlphaFoldDB" id="A0A2A7V0E0"/>
<sequence>MTAPASGTVWSLPTRDGVRTTVYWEVAPNAWATVLLFPGGVGGFGKLEQNQPSSNNFLVRSADEFREQGLNVAIFGRANGQELAPQDRMGAEHLQDIRQVLQAVRTHSSLPVWLVGTSRGTTSVAAAASRMQDAGLAGVVLTSSIVAPAEPGALPSLDLAAIRVPVLLVQHARDACPLCTPSAMPGVLARFTQAPVKQLQLVDGGAHPTGGVCHALHWHGFIGMEHMAVQRITQWMRQPQP</sequence>
<organism evidence="1 2">
    <name type="scientific">Comamonas terrigena</name>
    <dbReference type="NCBI Taxonomy" id="32013"/>
    <lineage>
        <taxon>Bacteria</taxon>
        <taxon>Pseudomonadati</taxon>
        <taxon>Pseudomonadota</taxon>
        <taxon>Betaproteobacteria</taxon>
        <taxon>Burkholderiales</taxon>
        <taxon>Comamonadaceae</taxon>
        <taxon>Comamonas</taxon>
    </lineage>
</organism>
<gene>
    <name evidence="1" type="ORF">CRM82_08895</name>
</gene>
<accession>A0A2A7V0E0</accession>
<keyword evidence="2" id="KW-1185">Reference proteome</keyword>
<dbReference type="STRING" id="1219032.GCA_001515545_02820"/>
<reference evidence="2" key="1">
    <citation type="submission" date="2017-09" db="EMBL/GenBank/DDBJ databases">
        <title>FDA dAtabase for Regulatory Grade micrObial Sequences (FDA-ARGOS): Supporting development and validation of Infectious Disease Dx tests.</title>
        <authorList>
            <person name="Minogue T."/>
            <person name="Wolcott M."/>
            <person name="Wasieloski L."/>
            <person name="Aguilar W."/>
            <person name="Moore D."/>
            <person name="Tallon L."/>
            <person name="Sadzewicz L."/>
            <person name="Ott S."/>
            <person name="Zhao X."/>
            <person name="Nagaraj S."/>
            <person name="Vavikolanu K."/>
            <person name="Aluvathingal J."/>
            <person name="Nadendla S."/>
            <person name="Sichtig H."/>
        </authorList>
    </citation>
    <scope>NUCLEOTIDE SEQUENCE [LARGE SCALE GENOMIC DNA]</scope>
    <source>
        <strain evidence="2">FDAARGOS_394</strain>
    </source>
</reference>
<name>A0A2A7V0E0_COMTR</name>
<evidence type="ECO:0000313" key="1">
    <source>
        <dbReference type="EMBL" id="PEH90967.1"/>
    </source>
</evidence>
<dbReference type="Proteomes" id="UP000220246">
    <property type="component" value="Unassembled WGS sequence"/>
</dbReference>
<comment type="caution">
    <text evidence="1">The sequence shown here is derived from an EMBL/GenBank/DDBJ whole genome shotgun (WGS) entry which is preliminary data.</text>
</comment>
<proteinExistence type="predicted"/>
<dbReference type="GO" id="GO:0016787">
    <property type="term" value="F:hydrolase activity"/>
    <property type="evidence" value="ECO:0007669"/>
    <property type="project" value="UniProtKB-KW"/>
</dbReference>
<dbReference type="EMBL" id="PDEA01000001">
    <property type="protein sequence ID" value="PEH90967.1"/>
    <property type="molecule type" value="Genomic_DNA"/>
</dbReference>
<evidence type="ECO:0000313" key="2">
    <source>
        <dbReference type="Proteomes" id="UP000220246"/>
    </source>
</evidence>
<dbReference type="Gene3D" id="3.40.50.1820">
    <property type="entry name" value="alpha/beta hydrolase"/>
    <property type="match status" value="1"/>
</dbReference>
<keyword evidence="1" id="KW-0378">Hydrolase</keyword>
<dbReference type="InterPro" id="IPR029058">
    <property type="entry name" value="AB_hydrolase_fold"/>
</dbReference>